<evidence type="ECO:0000313" key="3">
    <source>
        <dbReference type="EMBL" id="KFL37504.1"/>
    </source>
</evidence>
<protein>
    <recommendedName>
        <fullName evidence="2">DUF4124 domain-containing protein</fullName>
    </recommendedName>
</protein>
<proteinExistence type="predicted"/>
<evidence type="ECO:0000313" key="4">
    <source>
        <dbReference type="Proteomes" id="UP000029085"/>
    </source>
</evidence>
<comment type="caution">
    <text evidence="3">The sequence shown here is derived from an EMBL/GenBank/DDBJ whole genome shotgun (WGS) entry which is preliminary data.</text>
</comment>
<name>A0A087MKV1_9GAMM</name>
<organism evidence="3 4">
    <name type="scientific">Arenimonas donghaensis DSM 18148 = HO3-R19</name>
    <dbReference type="NCBI Taxonomy" id="1121014"/>
    <lineage>
        <taxon>Bacteria</taxon>
        <taxon>Pseudomonadati</taxon>
        <taxon>Pseudomonadota</taxon>
        <taxon>Gammaproteobacteria</taxon>
        <taxon>Lysobacterales</taxon>
        <taxon>Lysobacteraceae</taxon>
        <taxon>Arenimonas</taxon>
    </lineage>
</organism>
<dbReference type="EMBL" id="AVCJ01000002">
    <property type="protein sequence ID" value="KFL37504.1"/>
    <property type="molecule type" value="Genomic_DNA"/>
</dbReference>
<dbReference type="Proteomes" id="UP000029085">
    <property type="component" value="Unassembled WGS sequence"/>
</dbReference>
<keyword evidence="4" id="KW-1185">Reference proteome</keyword>
<sequence>MWALVGPAGAQDITVYRCTDAKGRVMLQDEPCPAGQAQQQRSMVQPRDPPPRPAEPAPAPSPAPVEAVVEAAPVVFSPPPLYQCTAYDGETRFSENYDPNPRCVPLAVLGYDAGAFGATCRWVEDSCVRLDDASACAVFERKLDQAKSDALHAFSDTAAYRKSEVKRLTQIVRESCR</sequence>
<dbReference type="PATRIC" id="fig|1121014.3.peg.551"/>
<reference evidence="3 4" key="2">
    <citation type="journal article" date="2015" name="Stand. Genomic Sci.">
        <title>High quality draft genomic sequence of Arenimonas donghaensis DSM 18148(T).</title>
        <authorList>
            <person name="Chen F."/>
            <person name="Wang H."/>
            <person name="Cao Y."/>
            <person name="Li X."/>
            <person name="Wang G."/>
        </authorList>
    </citation>
    <scope>NUCLEOTIDE SEQUENCE [LARGE SCALE GENOMIC DNA]</scope>
    <source>
        <strain evidence="3 4">HO3-R19</strain>
    </source>
</reference>
<feature type="compositionally biased region" description="Pro residues" evidence="1">
    <location>
        <begin position="47"/>
        <end position="63"/>
    </location>
</feature>
<reference evidence="4" key="1">
    <citation type="submission" date="2013-08" db="EMBL/GenBank/DDBJ databases">
        <title>Genome sequencing of Arenimonas donghaensis.</title>
        <authorList>
            <person name="Chen F."/>
            <person name="Wang G."/>
        </authorList>
    </citation>
    <scope>NUCLEOTIDE SEQUENCE [LARGE SCALE GENOMIC DNA]</scope>
    <source>
        <strain evidence="4">HO3-R19</strain>
    </source>
</reference>
<evidence type="ECO:0000259" key="2">
    <source>
        <dbReference type="Pfam" id="PF13511"/>
    </source>
</evidence>
<dbReference type="OrthoDB" id="5974493at2"/>
<evidence type="ECO:0000256" key="1">
    <source>
        <dbReference type="SAM" id="MobiDB-lite"/>
    </source>
</evidence>
<dbReference type="AlphaFoldDB" id="A0A087MKV1"/>
<feature type="domain" description="DUF4124" evidence="2">
    <location>
        <begin position="3"/>
        <end position="57"/>
    </location>
</feature>
<dbReference type="Pfam" id="PF13511">
    <property type="entry name" value="DUF4124"/>
    <property type="match status" value="1"/>
</dbReference>
<dbReference type="InterPro" id="IPR025392">
    <property type="entry name" value="DUF4124"/>
</dbReference>
<dbReference type="RefSeq" id="WP_034220759.1">
    <property type="nucleotide sequence ID" value="NZ_AVCJ01000002.1"/>
</dbReference>
<gene>
    <name evidence="3" type="ORF">N788_08955</name>
</gene>
<accession>A0A087MKV1</accession>
<feature type="region of interest" description="Disordered" evidence="1">
    <location>
        <begin position="29"/>
        <end position="64"/>
    </location>
</feature>